<keyword evidence="4" id="KW-1185">Reference proteome</keyword>
<keyword evidence="1" id="KW-1133">Transmembrane helix</keyword>
<dbReference type="Pfam" id="PF20151">
    <property type="entry name" value="DUF6533"/>
    <property type="match status" value="1"/>
</dbReference>
<keyword evidence="1" id="KW-0472">Membrane</keyword>
<dbReference type="InParanoid" id="A0A0H2RK14"/>
<sequence>MSETFDDSLVQSLTVKVYDSVIFISDEVRYIWNQSWSFGKAIYLVARYSCFIDASPVLWFSYTTILEAQMTTALASKEKEALKKYLLSKGIQIIRTYAIWNRNIIVLTYLLLVQFVGAVIGVFDIIKSFKPAIFVPAAPIVNCAIITAKNDVFVMYCFVLGTELNIVILSLIRGISHWRRESSKLIQTLYRDETVSNSNLIFAKLVAISFLNVLFTLKPPESPLFYVVMLPHRVFHSILASRIILNVRKVSLGVEHTSRGNTAGSSFRFRGREKTEESVELSEGVYSRLA</sequence>
<dbReference type="AlphaFoldDB" id="A0A0H2RK14"/>
<feature type="transmembrane region" description="Helical" evidence="1">
    <location>
        <begin position="197"/>
        <end position="217"/>
    </location>
</feature>
<feature type="domain" description="DUF6533" evidence="2">
    <location>
        <begin position="12"/>
        <end position="50"/>
    </location>
</feature>
<feature type="transmembrane region" description="Helical" evidence="1">
    <location>
        <begin position="104"/>
        <end position="126"/>
    </location>
</feature>
<reference evidence="3 4" key="1">
    <citation type="submission" date="2015-04" db="EMBL/GenBank/DDBJ databases">
        <title>Complete genome sequence of Schizopora paradoxa KUC8140, a cosmopolitan wood degrader in East Asia.</title>
        <authorList>
            <consortium name="DOE Joint Genome Institute"/>
            <person name="Min B."/>
            <person name="Park H."/>
            <person name="Jang Y."/>
            <person name="Kim J.-J."/>
            <person name="Kim K.H."/>
            <person name="Pangilinan J."/>
            <person name="Lipzen A."/>
            <person name="Riley R."/>
            <person name="Grigoriev I.V."/>
            <person name="Spatafora J.W."/>
            <person name="Choi I.-G."/>
        </authorList>
    </citation>
    <scope>NUCLEOTIDE SEQUENCE [LARGE SCALE GENOMIC DNA]</scope>
    <source>
        <strain evidence="3 4">KUC8140</strain>
    </source>
</reference>
<dbReference type="EMBL" id="KQ086044">
    <property type="protein sequence ID" value="KLO09808.1"/>
    <property type="molecule type" value="Genomic_DNA"/>
</dbReference>
<dbReference type="OrthoDB" id="3350812at2759"/>
<dbReference type="InterPro" id="IPR045340">
    <property type="entry name" value="DUF6533"/>
</dbReference>
<keyword evidence="1" id="KW-0812">Transmembrane</keyword>
<name>A0A0H2RK14_9AGAM</name>
<evidence type="ECO:0000259" key="2">
    <source>
        <dbReference type="Pfam" id="PF20151"/>
    </source>
</evidence>
<evidence type="ECO:0000256" key="1">
    <source>
        <dbReference type="SAM" id="Phobius"/>
    </source>
</evidence>
<evidence type="ECO:0000313" key="4">
    <source>
        <dbReference type="Proteomes" id="UP000053477"/>
    </source>
</evidence>
<gene>
    <name evidence="3" type="ORF">SCHPADRAFT_978962</name>
</gene>
<organism evidence="3 4">
    <name type="scientific">Schizopora paradoxa</name>
    <dbReference type="NCBI Taxonomy" id="27342"/>
    <lineage>
        <taxon>Eukaryota</taxon>
        <taxon>Fungi</taxon>
        <taxon>Dikarya</taxon>
        <taxon>Basidiomycota</taxon>
        <taxon>Agaricomycotina</taxon>
        <taxon>Agaricomycetes</taxon>
        <taxon>Hymenochaetales</taxon>
        <taxon>Schizoporaceae</taxon>
        <taxon>Schizopora</taxon>
    </lineage>
</organism>
<feature type="transmembrane region" description="Helical" evidence="1">
    <location>
        <begin position="153"/>
        <end position="176"/>
    </location>
</feature>
<proteinExistence type="predicted"/>
<accession>A0A0H2RK14</accession>
<protein>
    <recommendedName>
        <fullName evidence="2">DUF6533 domain-containing protein</fullName>
    </recommendedName>
</protein>
<dbReference type="Proteomes" id="UP000053477">
    <property type="component" value="Unassembled WGS sequence"/>
</dbReference>
<evidence type="ECO:0000313" key="3">
    <source>
        <dbReference type="EMBL" id="KLO09808.1"/>
    </source>
</evidence>